<name>A0AAD8ZMN4_9TELE</name>
<evidence type="ECO:0000313" key="2">
    <source>
        <dbReference type="EMBL" id="KAK1802137.1"/>
    </source>
</evidence>
<dbReference type="AlphaFoldDB" id="A0AAD8ZMN4"/>
<dbReference type="Proteomes" id="UP001239994">
    <property type="component" value="Unassembled WGS sequence"/>
</dbReference>
<proteinExistence type="predicted"/>
<gene>
    <name evidence="2" type="ORF">P4O66_021769</name>
</gene>
<evidence type="ECO:0000313" key="3">
    <source>
        <dbReference type="Proteomes" id="UP001239994"/>
    </source>
</evidence>
<comment type="caution">
    <text evidence="2">The sequence shown here is derived from an EMBL/GenBank/DDBJ whole genome shotgun (WGS) entry which is preliminary data.</text>
</comment>
<keyword evidence="3" id="KW-1185">Reference proteome</keyword>
<keyword evidence="1" id="KW-1133">Transmembrane helix</keyword>
<keyword evidence="1" id="KW-0472">Membrane</keyword>
<feature type="transmembrane region" description="Helical" evidence="1">
    <location>
        <begin position="109"/>
        <end position="131"/>
    </location>
</feature>
<keyword evidence="1" id="KW-0812">Transmembrane</keyword>
<evidence type="ECO:0000256" key="1">
    <source>
        <dbReference type="SAM" id="Phobius"/>
    </source>
</evidence>
<accession>A0AAD8ZMN4</accession>
<reference evidence="2" key="1">
    <citation type="submission" date="2023-03" db="EMBL/GenBank/DDBJ databases">
        <title>Electrophorus voltai genome.</title>
        <authorList>
            <person name="Bian C."/>
        </authorList>
    </citation>
    <scope>NUCLEOTIDE SEQUENCE</scope>
    <source>
        <strain evidence="2">CB-2022</strain>
        <tissue evidence="2">Muscle</tissue>
    </source>
</reference>
<feature type="transmembrane region" description="Helical" evidence="1">
    <location>
        <begin position="137"/>
        <end position="158"/>
    </location>
</feature>
<evidence type="ECO:0008006" key="4">
    <source>
        <dbReference type="Google" id="ProtNLM"/>
    </source>
</evidence>
<dbReference type="EMBL" id="JAROKS010000007">
    <property type="protein sequence ID" value="KAK1802137.1"/>
    <property type="molecule type" value="Genomic_DNA"/>
</dbReference>
<sequence length="192" mass="21568">MNVSKNEHETKNGWELALNSGEITERWSVRAVQNHRAWEKRRRDTSRKVTRAEAWVGLAMRSSEDTGASSPYQPTTEPVRSMDVFGSVRCDLQYLRSHFGILKAVEVDLVSTASCTVSFFLASVVLAALNHQNGAEILAVIYGFVVMVVYGVNTYLAVQRRRLGEQCPLQASEYMRARTASRGEVETQPELQ</sequence>
<protein>
    <recommendedName>
        <fullName evidence="4">CKLF-like MARVEL transmembrane domain-containing protein 4</fullName>
    </recommendedName>
</protein>
<organism evidence="2 3">
    <name type="scientific">Electrophorus voltai</name>
    <dbReference type="NCBI Taxonomy" id="2609070"/>
    <lineage>
        <taxon>Eukaryota</taxon>
        <taxon>Metazoa</taxon>
        <taxon>Chordata</taxon>
        <taxon>Craniata</taxon>
        <taxon>Vertebrata</taxon>
        <taxon>Euteleostomi</taxon>
        <taxon>Actinopterygii</taxon>
        <taxon>Neopterygii</taxon>
        <taxon>Teleostei</taxon>
        <taxon>Ostariophysi</taxon>
        <taxon>Gymnotiformes</taxon>
        <taxon>Gymnotoidei</taxon>
        <taxon>Gymnotidae</taxon>
        <taxon>Electrophorus</taxon>
    </lineage>
</organism>